<gene>
    <name evidence="2" type="ORF">BACI348_50349</name>
</gene>
<reference evidence="2 3" key="1">
    <citation type="submission" date="2019-10" db="EMBL/GenBank/DDBJ databases">
        <authorList>
            <person name="Karimi E."/>
        </authorList>
    </citation>
    <scope>NUCLEOTIDE SEQUENCE [LARGE SCALE GENOMIC DNA]</scope>
    <source>
        <strain evidence="2">Bacillus sp. 348</strain>
    </source>
</reference>
<proteinExistence type="predicted"/>
<organism evidence="2 3">
    <name type="scientific">Bacillus altitudinis</name>
    <dbReference type="NCBI Taxonomy" id="293387"/>
    <lineage>
        <taxon>Bacteria</taxon>
        <taxon>Bacillati</taxon>
        <taxon>Bacillota</taxon>
        <taxon>Bacilli</taxon>
        <taxon>Bacillales</taxon>
        <taxon>Bacillaceae</taxon>
        <taxon>Bacillus</taxon>
    </lineage>
</organism>
<evidence type="ECO:0000259" key="1">
    <source>
        <dbReference type="Pfam" id="PF13349"/>
    </source>
</evidence>
<protein>
    <recommendedName>
        <fullName evidence="1">DUF4097 domain-containing protein</fullName>
    </recommendedName>
</protein>
<sequence>MKRFIGLICILVGVFLMIGMLFKNGDLFHLSFSRDKAVTTASAKKDEVEQLDISLSGFRIKVEPEDRSDISVMVVNGKGKMYAEQTGGTFKVRAENKGFLFFSAFEKGELLVKIPTDYHKDVKITGGIGVSEVNGEGKLSLQDVTLKSTSGNLTAENFSANRVEIKATSGRLSVSHIDAKESDIGATSGRADIQDVKGKLQLGMTSGRLTASFDTIDSPVDFHMTSGSAKFNLPDEGDFKVQVKKTSGRIDHSYDFDQADSEGRGFTGTHGKGTHLVDIEMTSGNLKLR</sequence>
<dbReference type="EMBL" id="CABWLH010000010">
    <property type="protein sequence ID" value="VXC13097.1"/>
    <property type="molecule type" value="Genomic_DNA"/>
</dbReference>
<evidence type="ECO:0000313" key="3">
    <source>
        <dbReference type="Proteomes" id="UP000433089"/>
    </source>
</evidence>
<dbReference type="Proteomes" id="UP000433089">
    <property type="component" value="Unassembled WGS sequence"/>
</dbReference>
<accession>A0A6G7HJH4</accession>
<evidence type="ECO:0000313" key="2">
    <source>
        <dbReference type="EMBL" id="VXC13097.1"/>
    </source>
</evidence>
<dbReference type="AlphaFoldDB" id="A0A1K1ZYQ0"/>
<accession>A0A653W386</accession>
<feature type="domain" description="DUF4097" evidence="1">
    <location>
        <begin position="49"/>
        <end position="288"/>
    </location>
</feature>
<dbReference type="Pfam" id="PF13349">
    <property type="entry name" value="DUF4097"/>
    <property type="match status" value="1"/>
</dbReference>
<accession>A0A1K1ZYQ0</accession>
<dbReference type="RefSeq" id="WP_017359270.1">
    <property type="nucleotide sequence ID" value="NZ_AP014928.1"/>
</dbReference>
<dbReference type="Gene3D" id="2.160.20.120">
    <property type="match status" value="1"/>
</dbReference>
<name>A0A1K1ZYQ0_BACAB</name>
<dbReference type="InterPro" id="IPR025164">
    <property type="entry name" value="Toastrack_DUF4097"/>
</dbReference>